<evidence type="ECO:0000313" key="3">
    <source>
        <dbReference type="Proteomes" id="UP001634393"/>
    </source>
</evidence>
<proteinExistence type="predicted"/>
<dbReference type="PANTHER" id="PTHR37389:SF41">
    <property type="entry name" value="GLYCINE-RICH PROTEIN 3 SHORT ISOFORM-LIKE"/>
    <property type="match status" value="1"/>
</dbReference>
<accession>A0ABD3TNI2</accession>
<reference evidence="2 3" key="1">
    <citation type="submission" date="2024-12" db="EMBL/GenBank/DDBJ databases">
        <title>The unique morphological basis and parallel evolutionary history of personate flowers in Penstemon.</title>
        <authorList>
            <person name="Depatie T.H."/>
            <person name="Wessinger C.A."/>
        </authorList>
    </citation>
    <scope>NUCLEOTIDE SEQUENCE [LARGE SCALE GENOMIC DNA]</scope>
    <source>
        <strain evidence="2">WTNN_2</strain>
        <tissue evidence="2">Leaf</tissue>
    </source>
</reference>
<gene>
    <name evidence="2" type="ORF">ACJIZ3_023235</name>
</gene>
<keyword evidence="3" id="KW-1185">Reference proteome</keyword>
<dbReference type="EMBL" id="JBJXBP010000003">
    <property type="protein sequence ID" value="KAL3838644.1"/>
    <property type="molecule type" value="Genomic_DNA"/>
</dbReference>
<keyword evidence="1" id="KW-0732">Signal</keyword>
<feature type="chain" id="PRO_5044775914" description="Glycine-rich protein" evidence="1">
    <location>
        <begin position="21"/>
        <end position="138"/>
    </location>
</feature>
<dbReference type="InterPro" id="IPR010800">
    <property type="entry name" value="GRP"/>
</dbReference>
<name>A0ABD3TNI2_9LAMI</name>
<dbReference type="Proteomes" id="UP001634393">
    <property type="component" value="Unassembled WGS sequence"/>
</dbReference>
<evidence type="ECO:0000256" key="1">
    <source>
        <dbReference type="SAM" id="SignalP"/>
    </source>
</evidence>
<dbReference type="PANTHER" id="PTHR37389">
    <property type="entry name" value="NODULIN-24"/>
    <property type="match status" value="1"/>
</dbReference>
<organism evidence="2 3">
    <name type="scientific">Penstemon smallii</name>
    <dbReference type="NCBI Taxonomy" id="265156"/>
    <lineage>
        <taxon>Eukaryota</taxon>
        <taxon>Viridiplantae</taxon>
        <taxon>Streptophyta</taxon>
        <taxon>Embryophyta</taxon>
        <taxon>Tracheophyta</taxon>
        <taxon>Spermatophyta</taxon>
        <taxon>Magnoliopsida</taxon>
        <taxon>eudicotyledons</taxon>
        <taxon>Gunneridae</taxon>
        <taxon>Pentapetalae</taxon>
        <taxon>asterids</taxon>
        <taxon>lamiids</taxon>
        <taxon>Lamiales</taxon>
        <taxon>Plantaginaceae</taxon>
        <taxon>Cheloneae</taxon>
        <taxon>Penstemon</taxon>
    </lineage>
</organism>
<comment type="caution">
    <text evidence="2">The sequence shown here is derived from an EMBL/GenBank/DDBJ whole genome shotgun (WGS) entry which is preliminary data.</text>
</comment>
<sequence length="138" mass="13900">MKCKAFILFALVLLASSAFAEEKSQHYARKLVAQGEINANEAKPAYIIDTAWTGGGGGGGYGGGGGGGGGSGGGSGWSKGYSHGGAYKSGHHCHFGCCSHSSGWSLGGGGYATCTCCHTAAEAKAYKEMTQAKPKIKN</sequence>
<dbReference type="AlphaFoldDB" id="A0ABD3TNI2"/>
<evidence type="ECO:0008006" key="4">
    <source>
        <dbReference type="Google" id="ProtNLM"/>
    </source>
</evidence>
<protein>
    <recommendedName>
        <fullName evidence="4">Glycine-rich protein</fullName>
    </recommendedName>
</protein>
<evidence type="ECO:0000313" key="2">
    <source>
        <dbReference type="EMBL" id="KAL3838644.1"/>
    </source>
</evidence>
<feature type="signal peptide" evidence="1">
    <location>
        <begin position="1"/>
        <end position="20"/>
    </location>
</feature>